<sequence>MTRHRVTVRFTGTLTFDTLSEQSVAEELVREAGVEMLLEALSEADLWVGGDDALEVINVEPHPPGQAWDISAPVCACQSDPTHPGCFAFGCRVE</sequence>
<proteinExistence type="predicted"/>
<accession>A0A1K2HU27</accession>
<gene>
    <name evidence="1" type="ORF">SAMN02983003_0602</name>
</gene>
<dbReference type="RefSeq" id="WP_072338901.1">
    <property type="nucleotide sequence ID" value="NZ_FPKU01000001.1"/>
</dbReference>
<name>A0A1K2HU27_9HYPH</name>
<keyword evidence="2" id="KW-1185">Reference proteome</keyword>
<organism evidence="1 2">
    <name type="scientific">Devosia enhydra</name>
    <dbReference type="NCBI Taxonomy" id="665118"/>
    <lineage>
        <taxon>Bacteria</taxon>
        <taxon>Pseudomonadati</taxon>
        <taxon>Pseudomonadota</taxon>
        <taxon>Alphaproteobacteria</taxon>
        <taxon>Hyphomicrobiales</taxon>
        <taxon>Devosiaceae</taxon>
        <taxon>Devosia</taxon>
    </lineage>
</organism>
<evidence type="ECO:0000313" key="2">
    <source>
        <dbReference type="Proteomes" id="UP000183447"/>
    </source>
</evidence>
<dbReference type="AlphaFoldDB" id="A0A1K2HU27"/>
<dbReference type="EMBL" id="FPKU01000001">
    <property type="protein sequence ID" value="SFZ81627.1"/>
    <property type="molecule type" value="Genomic_DNA"/>
</dbReference>
<evidence type="ECO:0000313" key="1">
    <source>
        <dbReference type="EMBL" id="SFZ81627.1"/>
    </source>
</evidence>
<dbReference type="Proteomes" id="UP000183447">
    <property type="component" value="Unassembled WGS sequence"/>
</dbReference>
<protein>
    <submittedName>
        <fullName evidence="1">Uncharacterized protein</fullName>
    </submittedName>
</protein>
<reference evidence="1 2" key="1">
    <citation type="submission" date="2016-11" db="EMBL/GenBank/DDBJ databases">
        <authorList>
            <person name="Jaros S."/>
            <person name="Januszkiewicz K."/>
            <person name="Wedrychowicz H."/>
        </authorList>
    </citation>
    <scope>NUCLEOTIDE SEQUENCE [LARGE SCALE GENOMIC DNA]</scope>
    <source>
        <strain evidence="1 2">ATCC 23634</strain>
    </source>
</reference>
<dbReference type="STRING" id="665118.SAMN02983003_0602"/>